<evidence type="ECO:0008006" key="3">
    <source>
        <dbReference type="Google" id="ProtNLM"/>
    </source>
</evidence>
<gene>
    <name evidence="1" type="ORF">CLAN_1144</name>
</gene>
<dbReference type="AlphaFoldDB" id="A0A1X9SNU6"/>
<dbReference type="EMBL" id="CP015578">
    <property type="protein sequence ID" value="ARQ97870.1"/>
    <property type="molecule type" value="Genomic_DNA"/>
</dbReference>
<dbReference type="KEGG" id="clx:CLAN_1144"/>
<reference evidence="2" key="1">
    <citation type="journal article" date="2017" name="Genome Biol. Evol.">
        <title>Comparative Genomic Analysis Identifies a Campylobacter Clade Deficient in Selenium Metabolism.</title>
        <authorList>
            <person name="Miller W.G."/>
            <person name="Yee E."/>
            <person name="Lopes B.S."/>
            <person name="Chapman M.H."/>
            <person name="Huynh S."/>
            <person name="Bono J.L."/>
            <person name="Parker C.T."/>
            <person name="Strachan N.J.C."/>
            <person name="Forbes K.J."/>
        </authorList>
    </citation>
    <scope>NUCLEOTIDE SEQUENCE [LARGE SCALE GENOMIC DNA]</scope>
    <source>
        <strain evidence="2">NCTC 13004</strain>
    </source>
</reference>
<protein>
    <recommendedName>
        <fullName evidence="3">Lipoprotein</fullName>
    </recommendedName>
</protein>
<reference evidence="2" key="2">
    <citation type="journal article" date="2017" name="Genome Biol. Evol.">
        <title>Comparative genomic analysis identifies a Campylobacter clade deficient in selenium metabolism.</title>
        <authorList>
            <person name="Miller W.G."/>
            <person name="Yee E."/>
            <person name="Lopes B.S."/>
            <person name="Chapman M.H."/>
            <person name="Huynh S."/>
            <person name="Bono J.L."/>
            <person name="Parker C.T."/>
            <person name="Strachan N.J.C."/>
            <person name="Forbes K.J."/>
        </authorList>
    </citation>
    <scope>NUCLEOTIDE SEQUENCE [LARGE SCALE GENOMIC DNA]</scope>
    <source>
        <strain evidence="2">NCTC 13004</strain>
    </source>
</reference>
<proteinExistence type="predicted"/>
<evidence type="ECO:0000313" key="2">
    <source>
        <dbReference type="Proteomes" id="UP000202031"/>
    </source>
</evidence>
<dbReference type="Proteomes" id="UP000202031">
    <property type="component" value="Chromosome"/>
</dbReference>
<dbReference type="PROSITE" id="PS51257">
    <property type="entry name" value="PROKAR_LIPOPROTEIN"/>
    <property type="match status" value="1"/>
</dbReference>
<name>A0A1X9SNU6_9BACT</name>
<dbReference type="GeneID" id="46921613"/>
<dbReference type="RefSeq" id="WP_141080638.1">
    <property type="nucleotide sequence ID" value="NZ_CP015578.1"/>
</dbReference>
<evidence type="ECO:0000313" key="1">
    <source>
        <dbReference type="EMBL" id="ARQ97870.1"/>
    </source>
</evidence>
<accession>A0A1X9SNU6</accession>
<sequence length="131" mass="14451">MLLMLLRSIFLAFFVFLVVGCTTTKTEVKSTKNSYIKGTITSISKVSNGYIYTIESVDTSNGKLSQAQGFSSTACNVGDLVYARLDGAKFGYFAILIKGYEITTEPIIKSYNRSKKNLTKDTIPIAESIEF</sequence>
<organism evidence="1 2">
    <name type="scientific">Campylobacter lanienae NCTC 13004</name>
    <dbReference type="NCBI Taxonomy" id="1031753"/>
    <lineage>
        <taxon>Bacteria</taxon>
        <taxon>Pseudomonadati</taxon>
        <taxon>Campylobacterota</taxon>
        <taxon>Epsilonproteobacteria</taxon>
        <taxon>Campylobacterales</taxon>
        <taxon>Campylobacteraceae</taxon>
        <taxon>Campylobacter</taxon>
    </lineage>
</organism>